<dbReference type="EMBL" id="ASPP01017783">
    <property type="protein sequence ID" value="ETO16831.1"/>
    <property type="molecule type" value="Genomic_DNA"/>
</dbReference>
<evidence type="ECO:0000256" key="1">
    <source>
        <dbReference type="SAM" id="MobiDB-lite"/>
    </source>
</evidence>
<proteinExistence type="predicted"/>
<accession>X6MT58</accession>
<keyword evidence="3" id="KW-1185">Reference proteome</keyword>
<protein>
    <submittedName>
        <fullName evidence="2">Uncharacterized protein</fullName>
    </submittedName>
</protein>
<feature type="compositionally biased region" description="Polar residues" evidence="1">
    <location>
        <begin position="166"/>
        <end position="176"/>
    </location>
</feature>
<sequence length="176" mass="20583">MFFLTETFQKFVFENREKRVMTQSSEAVLKMFDELKQIQSPNNSSNILRTINEDERLSGKFTTVINVVEKKENSEANDSGNNKKSEYKVEEEYEQELMAPVLHGDKGLNKNKEDNDPRRMSARRSFNRTISELSNKAQRARQEHWSHRHSKELSQKYLRQPLEMVNETSPSGAPLN</sequence>
<feature type="compositionally biased region" description="Basic and acidic residues" evidence="1">
    <location>
        <begin position="81"/>
        <end position="90"/>
    </location>
</feature>
<feature type="compositionally biased region" description="Basic and acidic residues" evidence="1">
    <location>
        <begin position="103"/>
        <end position="119"/>
    </location>
</feature>
<reference evidence="2 3" key="1">
    <citation type="journal article" date="2013" name="Curr. Biol.">
        <title>The Genome of the Foraminiferan Reticulomyxa filosa.</title>
        <authorList>
            <person name="Glockner G."/>
            <person name="Hulsmann N."/>
            <person name="Schleicher M."/>
            <person name="Noegel A.A."/>
            <person name="Eichinger L."/>
            <person name="Gallinger C."/>
            <person name="Pawlowski J."/>
            <person name="Sierra R."/>
            <person name="Euteneuer U."/>
            <person name="Pillet L."/>
            <person name="Moustafa A."/>
            <person name="Platzer M."/>
            <person name="Groth M."/>
            <person name="Szafranski K."/>
            <person name="Schliwa M."/>
        </authorList>
    </citation>
    <scope>NUCLEOTIDE SEQUENCE [LARGE SCALE GENOMIC DNA]</scope>
</reference>
<feature type="region of interest" description="Disordered" evidence="1">
    <location>
        <begin position="71"/>
        <end position="176"/>
    </location>
</feature>
<feature type="non-terminal residue" evidence="2">
    <location>
        <position position="176"/>
    </location>
</feature>
<dbReference type="AlphaFoldDB" id="X6MT58"/>
<feature type="compositionally biased region" description="Polar residues" evidence="1">
    <location>
        <begin position="127"/>
        <end position="137"/>
    </location>
</feature>
<name>X6MT58_RETFI</name>
<dbReference type="Proteomes" id="UP000023152">
    <property type="component" value="Unassembled WGS sequence"/>
</dbReference>
<organism evidence="2 3">
    <name type="scientific">Reticulomyxa filosa</name>
    <dbReference type="NCBI Taxonomy" id="46433"/>
    <lineage>
        <taxon>Eukaryota</taxon>
        <taxon>Sar</taxon>
        <taxon>Rhizaria</taxon>
        <taxon>Retaria</taxon>
        <taxon>Foraminifera</taxon>
        <taxon>Monothalamids</taxon>
        <taxon>Reticulomyxidae</taxon>
        <taxon>Reticulomyxa</taxon>
    </lineage>
</organism>
<gene>
    <name evidence="2" type="ORF">RFI_20509</name>
</gene>
<evidence type="ECO:0000313" key="2">
    <source>
        <dbReference type="EMBL" id="ETO16831.1"/>
    </source>
</evidence>
<evidence type="ECO:0000313" key="3">
    <source>
        <dbReference type="Proteomes" id="UP000023152"/>
    </source>
</evidence>
<comment type="caution">
    <text evidence="2">The sequence shown here is derived from an EMBL/GenBank/DDBJ whole genome shotgun (WGS) entry which is preliminary data.</text>
</comment>